<protein>
    <submittedName>
        <fullName evidence="2">Uncharacterized protein</fullName>
    </submittedName>
</protein>
<dbReference type="OrthoDB" id="542875at2759"/>
<dbReference type="Proteomes" id="UP000236333">
    <property type="component" value="Unassembled WGS sequence"/>
</dbReference>
<feature type="compositionally biased region" description="Low complexity" evidence="1">
    <location>
        <begin position="99"/>
        <end position="117"/>
    </location>
</feature>
<reference evidence="2 3" key="1">
    <citation type="journal article" date="2017" name="Mol. Biol. Evol.">
        <title>The 4-celled Tetrabaena socialis nuclear genome reveals the essential components for genetic control of cell number at the origin of multicellularity in the volvocine lineage.</title>
        <authorList>
            <person name="Featherston J."/>
            <person name="Arakaki Y."/>
            <person name="Hanschen E.R."/>
            <person name="Ferris P.J."/>
            <person name="Michod R.E."/>
            <person name="Olson B.J.S.C."/>
            <person name="Nozaki H."/>
            <person name="Durand P.M."/>
        </authorList>
    </citation>
    <scope>NUCLEOTIDE SEQUENCE [LARGE SCALE GENOMIC DNA]</scope>
    <source>
        <strain evidence="2 3">NIES-571</strain>
    </source>
</reference>
<evidence type="ECO:0000313" key="2">
    <source>
        <dbReference type="EMBL" id="PNH11430.1"/>
    </source>
</evidence>
<feature type="region of interest" description="Disordered" evidence="1">
    <location>
        <begin position="34"/>
        <end position="200"/>
    </location>
</feature>
<dbReference type="EMBL" id="PGGS01000030">
    <property type="protein sequence ID" value="PNH11430.1"/>
    <property type="molecule type" value="Genomic_DNA"/>
</dbReference>
<feature type="compositionally biased region" description="Low complexity" evidence="1">
    <location>
        <begin position="79"/>
        <end position="91"/>
    </location>
</feature>
<proteinExistence type="predicted"/>
<evidence type="ECO:0000256" key="1">
    <source>
        <dbReference type="SAM" id="MobiDB-lite"/>
    </source>
</evidence>
<organism evidence="2 3">
    <name type="scientific">Tetrabaena socialis</name>
    <dbReference type="NCBI Taxonomy" id="47790"/>
    <lineage>
        <taxon>Eukaryota</taxon>
        <taxon>Viridiplantae</taxon>
        <taxon>Chlorophyta</taxon>
        <taxon>core chlorophytes</taxon>
        <taxon>Chlorophyceae</taxon>
        <taxon>CS clade</taxon>
        <taxon>Chlamydomonadales</taxon>
        <taxon>Tetrabaenaceae</taxon>
        <taxon>Tetrabaena</taxon>
    </lineage>
</organism>
<feature type="compositionally biased region" description="Basic and acidic residues" evidence="1">
    <location>
        <begin position="183"/>
        <end position="200"/>
    </location>
</feature>
<sequence>MATLSSMRIGAAPRVAVARTQRASTVKVVAKGSWRDAPTVTAQPGRAASSAKPTSPTRSVLPANWRQELESLRGGNGNGAAAAPAAAAPRAQSAGWRDAPASAPAASAPMKKTATPARTALPANWKQELESLRSSSTGGASAAPAAAPARASSASWRDAPAAAPASKSSSPAPAGTNPWTGKSKIEIKRTALPADWRKGL</sequence>
<feature type="compositionally biased region" description="Low complexity" evidence="1">
    <location>
        <begin position="132"/>
        <end position="175"/>
    </location>
</feature>
<accession>A0A2J8AFZ1</accession>
<dbReference type="AlphaFoldDB" id="A0A2J8AFZ1"/>
<comment type="caution">
    <text evidence="2">The sequence shown here is derived from an EMBL/GenBank/DDBJ whole genome shotgun (WGS) entry which is preliminary data.</text>
</comment>
<evidence type="ECO:0000313" key="3">
    <source>
        <dbReference type="Proteomes" id="UP000236333"/>
    </source>
</evidence>
<keyword evidence="3" id="KW-1185">Reference proteome</keyword>
<gene>
    <name evidence="2" type="ORF">TSOC_001790</name>
</gene>
<name>A0A2J8AFZ1_9CHLO</name>